<dbReference type="SUPFAM" id="SSF47323">
    <property type="entry name" value="Anticodon-binding domain of a subclass of class I aminoacyl-tRNA synthetases"/>
    <property type="match status" value="1"/>
</dbReference>
<comment type="similarity">
    <text evidence="7">Belongs to the enoyl-CoA hydratase/isomerase family.</text>
</comment>
<dbReference type="OrthoDB" id="5844513at2759"/>
<dbReference type="PRINTS" id="PR01041">
    <property type="entry name" value="TRNASYNTHMET"/>
</dbReference>
<dbReference type="InterPro" id="IPR014729">
    <property type="entry name" value="Rossmann-like_a/b/a_fold"/>
</dbReference>
<feature type="region of interest" description="Disordered" evidence="8">
    <location>
        <begin position="285"/>
        <end position="370"/>
    </location>
</feature>
<dbReference type="CDD" id="cd07957">
    <property type="entry name" value="Anticodon_Ia_Met"/>
    <property type="match status" value="1"/>
</dbReference>
<dbReference type="Pfam" id="PF09334">
    <property type="entry name" value="tRNA-synt_1g"/>
    <property type="match status" value="2"/>
</dbReference>
<keyword evidence="12" id="KW-1185">Reference proteome</keyword>
<accession>A0A813CIF3</accession>
<evidence type="ECO:0000256" key="5">
    <source>
        <dbReference type="ARBA" id="ARBA00022917"/>
    </source>
</evidence>
<dbReference type="PANTHER" id="PTHR43326">
    <property type="entry name" value="METHIONYL-TRNA SYNTHETASE"/>
    <property type="match status" value="1"/>
</dbReference>
<dbReference type="Pfam" id="PF19303">
    <property type="entry name" value="Anticodon_3"/>
    <property type="match status" value="1"/>
</dbReference>
<dbReference type="Gene3D" id="3.90.660.10">
    <property type="match status" value="1"/>
</dbReference>
<dbReference type="Gene3D" id="1.10.730.10">
    <property type="entry name" value="Isoleucyl-tRNA Synthetase, Domain 1"/>
    <property type="match status" value="1"/>
</dbReference>
<evidence type="ECO:0000256" key="1">
    <source>
        <dbReference type="ARBA" id="ARBA00012838"/>
    </source>
</evidence>
<evidence type="ECO:0000256" key="4">
    <source>
        <dbReference type="ARBA" id="ARBA00022840"/>
    </source>
</evidence>
<keyword evidence="4" id="KW-0067">ATP-binding</keyword>
<feature type="domain" description="Methionyl-tRNA synthetase anticodon-binding" evidence="10">
    <location>
        <begin position="1288"/>
        <end position="1414"/>
    </location>
</feature>
<evidence type="ECO:0000256" key="6">
    <source>
        <dbReference type="ARBA" id="ARBA00023146"/>
    </source>
</evidence>
<dbReference type="Pfam" id="PF00378">
    <property type="entry name" value="ECH_1"/>
    <property type="match status" value="1"/>
</dbReference>
<protein>
    <recommendedName>
        <fullName evidence="1">methionine--tRNA ligase</fullName>
        <ecNumber evidence="1">6.1.1.10</ecNumber>
    </recommendedName>
</protein>
<organism evidence="11 12">
    <name type="scientific">Symbiodinium necroappetens</name>
    <dbReference type="NCBI Taxonomy" id="1628268"/>
    <lineage>
        <taxon>Eukaryota</taxon>
        <taxon>Sar</taxon>
        <taxon>Alveolata</taxon>
        <taxon>Dinophyceae</taxon>
        <taxon>Suessiales</taxon>
        <taxon>Symbiodiniaceae</taxon>
        <taxon>Symbiodinium</taxon>
    </lineage>
</organism>
<evidence type="ECO:0000256" key="2">
    <source>
        <dbReference type="ARBA" id="ARBA00022598"/>
    </source>
</evidence>
<dbReference type="InterPro" id="IPR041872">
    <property type="entry name" value="Anticodon_Met"/>
</dbReference>
<dbReference type="SUPFAM" id="SSF52096">
    <property type="entry name" value="ClpP/crotonase"/>
    <property type="match status" value="1"/>
</dbReference>
<dbReference type="PANTHER" id="PTHR43326:SF2">
    <property type="entry name" value="METHIONINE--TRNA LIGASE"/>
    <property type="match status" value="1"/>
</dbReference>
<dbReference type="Gene3D" id="3.90.226.10">
    <property type="entry name" value="2-enoyl-CoA Hydratase, Chain A, domain 1"/>
    <property type="match status" value="1"/>
</dbReference>
<evidence type="ECO:0000256" key="8">
    <source>
        <dbReference type="SAM" id="MobiDB-lite"/>
    </source>
</evidence>
<name>A0A813CIF3_9DINO</name>
<dbReference type="Gene3D" id="3.50.50.60">
    <property type="entry name" value="FAD/NAD(P)-binding domain"/>
    <property type="match status" value="1"/>
</dbReference>
<dbReference type="SUPFAM" id="SSF47616">
    <property type="entry name" value="GST C-terminal domain-like"/>
    <property type="match status" value="1"/>
</dbReference>
<dbReference type="InterPro" id="IPR001753">
    <property type="entry name" value="Enoyl-CoA_hydra/iso"/>
</dbReference>
<dbReference type="PROSITE" id="PS00166">
    <property type="entry name" value="ENOYL_COA_HYDRATASE"/>
    <property type="match status" value="1"/>
</dbReference>
<dbReference type="SUPFAM" id="SSF52374">
    <property type="entry name" value="Nucleotidylyl transferase"/>
    <property type="match status" value="1"/>
</dbReference>
<dbReference type="InterPro" id="IPR036282">
    <property type="entry name" value="Glutathione-S-Trfase_C_sf"/>
</dbReference>
<evidence type="ECO:0000313" key="12">
    <source>
        <dbReference type="Proteomes" id="UP000601435"/>
    </source>
</evidence>
<feature type="compositionally biased region" description="Basic and acidic residues" evidence="8">
    <location>
        <begin position="455"/>
        <end position="466"/>
    </location>
</feature>
<dbReference type="InterPro" id="IPR015413">
    <property type="entry name" value="Methionyl/Leucyl_tRNA_Synth"/>
</dbReference>
<evidence type="ECO:0000256" key="7">
    <source>
        <dbReference type="RuleBase" id="RU003707"/>
    </source>
</evidence>
<feature type="domain" description="Methionyl/Leucyl tRNA synthetase" evidence="9">
    <location>
        <begin position="1171"/>
        <end position="1274"/>
    </location>
</feature>
<evidence type="ECO:0000313" key="11">
    <source>
        <dbReference type="EMBL" id="CAE7944611.1"/>
    </source>
</evidence>
<keyword evidence="5" id="KW-0648">Protein biosynthesis</keyword>
<dbReference type="GO" id="GO:0004825">
    <property type="term" value="F:methionine-tRNA ligase activity"/>
    <property type="evidence" value="ECO:0007669"/>
    <property type="project" value="UniProtKB-EC"/>
</dbReference>
<gene>
    <name evidence="11" type="ORF">SNEC2469_LOCUS35380</name>
</gene>
<dbReference type="EC" id="6.1.1.10" evidence="1"/>
<proteinExistence type="inferred from homology"/>
<dbReference type="SUPFAM" id="SSF51905">
    <property type="entry name" value="FAD/NAD(P)-binding domain"/>
    <property type="match status" value="1"/>
</dbReference>
<dbReference type="InterPro" id="IPR023457">
    <property type="entry name" value="Met-tRNA_synth_2"/>
</dbReference>
<evidence type="ECO:0000259" key="9">
    <source>
        <dbReference type="Pfam" id="PF09334"/>
    </source>
</evidence>
<dbReference type="Pfam" id="PF13450">
    <property type="entry name" value="NAD_binding_8"/>
    <property type="match status" value="1"/>
</dbReference>
<dbReference type="InterPro" id="IPR033911">
    <property type="entry name" value="MetRS_core"/>
</dbReference>
<dbReference type="CDD" id="cd06558">
    <property type="entry name" value="crotonase-like"/>
    <property type="match status" value="1"/>
</dbReference>
<dbReference type="InterPro" id="IPR036188">
    <property type="entry name" value="FAD/NAD-bd_sf"/>
</dbReference>
<dbReference type="Gene3D" id="3.40.50.620">
    <property type="entry name" value="HUPs"/>
    <property type="match status" value="2"/>
</dbReference>
<keyword evidence="6" id="KW-0030">Aminoacyl-tRNA synthetase</keyword>
<dbReference type="InterPro" id="IPR018376">
    <property type="entry name" value="Enoyl-CoA_hyd/isom_CS"/>
</dbReference>
<dbReference type="GO" id="GO:0005524">
    <property type="term" value="F:ATP binding"/>
    <property type="evidence" value="ECO:0007669"/>
    <property type="project" value="UniProtKB-KW"/>
</dbReference>
<dbReference type="InterPro" id="IPR009080">
    <property type="entry name" value="tRNAsynth_Ia_anticodon-bd"/>
</dbReference>
<dbReference type="EMBL" id="CAJNJA010102140">
    <property type="protein sequence ID" value="CAE7944611.1"/>
    <property type="molecule type" value="Genomic_DNA"/>
</dbReference>
<dbReference type="Proteomes" id="UP000601435">
    <property type="component" value="Unassembled WGS sequence"/>
</dbReference>
<sequence length="1438" mass="157416">MPAVKLERVGRVARILLNMPEKMNAMTSQLVDDFGKVLDKIRTDASEYGAVVITGAGNSFSAGGDLAWLKLRGKDTPSRNSQIMHDFYHRFLAIRSLPLPVVAAINGPAVGAGMCLAMACDIRIASQSAKMGFPFVSLGLHPGMGATHLIQSVAGFETAYRLLLTGDLVNGLEAKELRLVSQVAADGPTAQAEAMELAGRIALQAPVAVRSLVRSLRRKQEEGLEAALWREADAQAHCYATHDLSEGLKASLERRPPRFELNESYADVDPPPKPKRDALSQLLAEAQAKQAAKDDAAARKRERRKRNRQKAETAETHAVAQIDSATLAKATKTSSPEATMNAASQGSAWTKSAGGSRKAVMPPKAPNVGSLRTEKGLAELNELLSSRSYVGGTIVATAEDMTFFAQVPSRPDRQKYPHLLRWYNHIAGLRARHAPYHVWPGQTKTSQDSEPAGQETKKGPRAPGKEKQVLPFDCKVEAVEDRRQVQGDDSVKRGAGGTCFPSAEKGPYGRYYITTAINYCNGWPHIGHAYEALTSDVFARYHRLLGQDVFFMTGADEHGQKIAQAAENEGLQPQEICDRYCIGFRALNQRLNVSNDFYVRTTADRHKVVARSVWDICKKKGDIYLDRYEGWYMVREERFITDQEAQEFNFKDPTSGAPLKKMSEPSFFFRLSKYQEKVIKLIEEQPEFIQPAQYRGEILERLKSIEILIVGAGVTGSMLALLAKDMGLSVRVLEKSRGAGGRMATYGYRHGDRSSPLLAQADLGAQYITTRSSPDHPVLGPLYKRLLDAGVLKPFTAEIAGPNPYGAASSDVRHFTAPNGLKSVSQYLLESSGVPVDWGVAVDDLTLSEAGDVSVSVKEGSLPADAATASVVVLTQPPPQVLGASKFGMRGSFLQHTPETVSTSLKKVEYSSRFAVAYFFDKSKVTWPFTWTCQYFDKGDVRYVAHDSAKRHSTHETMISVLVHSGVPLGIELQDEEEGTDPFPTAAARLQRDLEAKLPELPWAGAEGSKVHKWKYSQVYKGFGGARLAPDWAWNVEEAKEAAPGCVPLFRTDKSLGLLCGDAMAPAGNFEGCVYSAHKAAEALRAHFCKSVPSLQSAVQVDFHPSSTGSPDVTGTMSIAACDSKECFGFLSSEDGIDPKKPLSRFWPANMHIVGKADLTRNLGPFSPDHLAQDIHWFHTVIWPAMLMSAGIPLPKSVVVHGFIAGADGRKMSKSLGNVVDPHDMLDKFPCDTLRWYFCREAAFGDDVRFSEDSLRLMHNAELCDNLGNLVNRAVNLSGGSVPRCDVEVSLPFDLKELKASVSEAFEAYRLSDAADLTVRAAAATNKWIADLEPWKMKAEDQQARRSACLRKLLEAVYALAHFFAPFIPVAAEAIFGKVGQPPRPIPDLRDDFANLEDGKEVKATSLLFSQLEVKKVDVDAATEKKAEAKAKADSKKK</sequence>
<comment type="caution">
    <text evidence="11">The sequence shown here is derived from an EMBL/GenBank/DDBJ whole genome shotgun (WGS) entry which is preliminary data.</text>
</comment>
<evidence type="ECO:0000256" key="3">
    <source>
        <dbReference type="ARBA" id="ARBA00022741"/>
    </source>
</evidence>
<feature type="domain" description="Methionyl/Leucyl tRNA synthetase" evidence="9">
    <location>
        <begin position="511"/>
        <end position="644"/>
    </location>
</feature>
<reference evidence="11" key="1">
    <citation type="submission" date="2021-02" db="EMBL/GenBank/DDBJ databases">
        <authorList>
            <person name="Dougan E. K."/>
            <person name="Rhodes N."/>
            <person name="Thang M."/>
            <person name="Chan C."/>
        </authorList>
    </citation>
    <scope>NUCLEOTIDE SEQUENCE</scope>
</reference>
<keyword evidence="3" id="KW-0547">Nucleotide-binding</keyword>
<keyword evidence="2" id="KW-0436">Ligase</keyword>
<evidence type="ECO:0000259" key="10">
    <source>
        <dbReference type="Pfam" id="PF19303"/>
    </source>
</evidence>
<feature type="compositionally biased region" description="Polar residues" evidence="8">
    <location>
        <begin position="331"/>
        <end position="350"/>
    </location>
</feature>
<dbReference type="GO" id="GO:0006431">
    <property type="term" value="P:methionyl-tRNA aminoacylation"/>
    <property type="evidence" value="ECO:0007669"/>
    <property type="project" value="InterPro"/>
</dbReference>
<feature type="region of interest" description="Disordered" evidence="8">
    <location>
        <begin position="439"/>
        <end position="466"/>
    </location>
</feature>
<dbReference type="InterPro" id="IPR029045">
    <property type="entry name" value="ClpP/crotonase-like_dom_sf"/>
</dbReference>